<dbReference type="CDD" id="cd09107">
    <property type="entry name" value="PLDc_vPLD3_4_5_like_2"/>
    <property type="match status" value="1"/>
</dbReference>
<accession>A0A224X3P6</accession>
<organism evidence="2">
    <name type="scientific">Megacormus gertschi</name>
    <dbReference type="NCBI Taxonomy" id="1843536"/>
    <lineage>
        <taxon>Eukaryota</taxon>
        <taxon>Metazoa</taxon>
        <taxon>Ecdysozoa</taxon>
        <taxon>Arthropoda</taxon>
        <taxon>Chelicerata</taxon>
        <taxon>Arachnida</taxon>
        <taxon>Scorpiones</taxon>
        <taxon>Iurida</taxon>
        <taxon>Chactoidea</taxon>
        <taxon>Euscorpiidae</taxon>
        <taxon>Megacorminae</taxon>
        <taxon>Megacormini</taxon>
        <taxon>Megacormus</taxon>
    </lineage>
</organism>
<evidence type="ECO:0000259" key="1">
    <source>
        <dbReference type="Pfam" id="PF13918"/>
    </source>
</evidence>
<reference evidence="2" key="1">
    <citation type="submission" date="2016-10" db="EMBL/GenBank/DDBJ databases">
        <title>Venom proteomic and venom gland transcriptomic analyses of the scorpion Megacormus gertschi Diaz-Najera, 1966 (Scorpiones: Euscorpiidae: Megacorminae).</title>
        <authorList>
            <person name="Santibanez-Lopez C.E."/>
            <person name="Cid-Uribe J.I."/>
            <person name="Zamudio F.Z."/>
            <person name="Batista C.V."/>
            <person name="Ortiz E."/>
            <person name="Possani L.D."/>
        </authorList>
    </citation>
    <scope>NUCLEOTIDE SEQUENCE</scope>
    <source>
        <tissue evidence="2">Venom gland</tissue>
    </source>
</reference>
<evidence type="ECO:0000313" key="2">
    <source>
        <dbReference type="EMBL" id="JAW07088.1"/>
    </source>
</evidence>
<protein>
    <submittedName>
        <fullName evidence="2">Putative Phospholipase D3-like</fullName>
    </submittedName>
</protein>
<proteinExistence type="predicted"/>
<dbReference type="PANTHER" id="PTHR10185">
    <property type="entry name" value="PHOSPHOLIPASE D - RELATED"/>
    <property type="match status" value="1"/>
</dbReference>
<dbReference type="SUPFAM" id="SSF56024">
    <property type="entry name" value="Phospholipase D/nuclease"/>
    <property type="match status" value="2"/>
</dbReference>
<sequence length="280" mass="32198">MWIVDNVHFYIGSSALDWLMVNQMKDIGVAVYNCSCVAEDLQKIFQLYWMLTETDSSIPTNWPTALQTSISKEVPLSVDVNETYTQLYISNSPQLLCPEGRSSDIDSILDIISKAKRYIYISVMDYMPIMCHNHNLRYWSILDAALRQAAIDRRVSIKILVSDWNKTHPSMFYFLKSLLALNSTLIHIDVRLFIMPIVSKRPYPPSPRVNRNSFMITERTLYISTFGWSGDNFLNMAGVGLVIDQSQNGTMNHQPIKQQFQSVFERDWTSSYAHTLSEIG</sequence>
<name>A0A224X3P6_9SCOR</name>
<dbReference type="InterPro" id="IPR050874">
    <property type="entry name" value="Diverse_PLD-related"/>
</dbReference>
<dbReference type="Pfam" id="PF13918">
    <property type="entry name" value="PLDc_3"/>
    <property type="match status" value="1"/>
</dbReference>
<dbReference type="PANTHER" id="PTHR10185:SF17">
    <property type="entry name" value="GM01519P-RELATED"/>
    <property type="match status" value="1"/>
</dbReference>
<dbReference type="EMBL" id="GFBG01000079">
    <property type="protein sequence ID" value="JAW07088.1"/>
    <property type="molecule type" value="Transcribed_RNA"/>
</dbReference>
<feature type="domain" description="PLD-like" evidence="1">
    <location>
        <begin position="21"/>
        <end position="196"/>
    </location>
</feature>
<dbReference type="InterPro" id="IPR032803">
    <property type="entry name" value="PLDc_3"/>
</dbReference>
<dbReference type="Gene3D" id="3.30.870.10">
    <property type="entry name" value="Endonuclease Chain A"/>
    <property type="match status" value="2"/>
</dbReference>
<dbReference type="AlphaFoldDB" id="A0A224X3P6"/>